<reference evidence="4 5" key="1">
    <citation type="journal article" date="2019" name="Nat. Med.">
        <title>A library of human gut bacterial isolates paired with longitudinal multiomics data enables mechanistic microbiome research.</title>
        <authorList>
            <person name="Poyet M."/>
            <person name="Groussin M."/>
            <person name="Gibbons S.M."/>
            <person name="Avila-Pacheco J."/>
            <person name="Jiang X."/>
            <person name="Kearney S.M."/>
            <person name="Perrotta A.R."/>
            <person name="Berdy B."/>
            <person name="Zhao S."/>
            <person name="Lieberman T.D."/>
            <person name="Swanson P.K."/>
            <person name="Smith M."/>
            <person name="Roesemann S."/>
            <person name="Alexander J.E."/>
            <person name="Rich S.A."/>
            <person name="Livny J."/>
            <person name="Vlamakis H."/>
            <person name="Clish C."/>
            <person name="Bullock K."/>
            <person name="Deik A."/>
            <person name="Scott J."/>
            <person name="Pierce K.A."/>
            <person name="Xavier R.J."/>
            <person name="Alm E.J."/>
        </authorList>
    </citation>
    <scope>NUCLEOTIDE SEQUENCE [LARGE SCALE GENOMIC DNA]</scope>
    <source>
        <strain evidence="2 4">BIOML-A11</strain>
        <strain evidence="1 5">BIOML-A19</strain>
    </source>
</reference>
<evidence type="ECO:0000313" key="4">
    <source>
        <dbReference type="Proteomes" id="UP000466952"/>
    </source>
</evidence>
<name>A0A139K9T1_BACUN</name>
<sequence>MRHNNIVSAIEWLPEHLFTEEIVEAAVESKEIEVLSHIPGRFLTPGRIERIIAGSTESWHSFELRNIPEAYRSGAVCDYAMRKKPKNITAVPEAMVTREMAEAVIRNGRGDFDILAFIPERLWDAQLAYLALRSYIYDPYYTDSRTDAVMKTGLILGYVPVEVKTQEFYYGMLDGMKILSTVTDAVVPSRFKTAAYYRKMAEHDLSLVPARFYSYEILHAAVCSTEGKNFITDPQFFKPLSVYLDDMLADRLMEKHPYMFGELPKRFKTPERLVIAIDNSKRETNCYIDEETEQSLLTVEVCKAFIRRNGNCPEFPENVWTREFVDYCMEHGTSFRWFRQMPKKFQSSANTQAAYDYGHYHICDFAKRFITPQMAKECYQERSYAHAIPGHFLTEFCRQTGLPEKFYGGETTMLSLKNSRDDYTYCKVGNTCLAFYLKEQYEPSSAHLMMTRSDSKYCTPEKVFDVPVGTFHRTWLEKIVAENDPRFVKPRVDKALKAVQAVCYYGVEKLKDLNRTEIFRNTFMGETIGYCARRRDLTYHSDNCGTLIEGLKFKIRGMAVPVTLAEDMTPYTADMLHRKFGFCYIGMTAFATDYGLDMEKAYTFAQMRQIVREKGHKPSLRNYKRELKQINIIQ</sequence>
<gene>
    <name evidence="2" type="ORF">GAP55_13130</name>
    <name evidence="1" type="ORF">GAQ44_19510</name>
    <name evidence="3" type="ORF">JQN06_02125</name>
</gene>
<reference evidence="3 6" key="2">
    <citation type="submission" date="2020-12" db="EMBL/GenBank/DDBJ databases">
        <title>Microorganisms.</title>
        <authorList>
            <person name="Matos J."/>
            <person name="Faleiro L."/>
            <person name="Duarte I."/>
        </authorList>
    </citation>
    <scope>NUCLEOTIDE SEQUENCE [LARGE SCALE GENOMIC DNA]</scope>
    <source>
        <strain evidence="3 6">PtFD3Pch2</strain>
    </source>
</reference>
<accession>A0A139K9T1</accession>
<dbReference type="EMBL" id="WCTR01000008">
    <property type="protein sequence ID" value="KAB4211911.1"/>
    <property type="molecule type" value="Genomic_DNA"/>
</dbReference>
<evidence type="ECO:0000313" key="5">
    <source>
        <dbReference type="Proteomes" id="UP000487221"/>
    </source>
</evidence>
<evidence type="ECO:0000313" key="1">
    <source>
        <dbReference type="EMBL" id="KAB4180425.1"/>
    </source>
</evidence>
<dbReference type="Proteomes" id="UP000487221">
    <property type="component" value="Unassembled WGS sequence"/>
</dbReference>
<dbReference type="Proteomes" id="UP001196342">
    <property type="component" value="Unassembled WGS sequence"/>
</dbReference>
<evidence type="ECO:0000313" key="6">
    <source>
        <dbReference type="Proteomes" id="UP001196342"/>
    </source>
</evidence>
<evidence type="ECO:0000313" key="3">
    <source>
        <dbReference type="EMBL" id="MBT8724970.1"/>
    </source>
</evidence>
<proteinExistence type="predicted"/>
<protein>
    <submittedName>
        <fullName evidence="1">Uncharacterized protein</fullName>
    </submittedName>
</protein>
<dbReference type="RefSeq" id="WP_004293662.1">
    <property type="nucleotide sequence ID" value="NZ_CACRTC010000020.1"/>
</dbReference>
<evidence type="ECO:0000313" key="2">
    <source>
        <dbReference type="EMBL" id="KAB4211911.1"/>
    </source>
</evidence>
<dbReference type="AlphaFoldDB" id="A0A139K9T1"/>
<keyword evidence="6" id="KW-1185">Reference proteome</keyword>
<dbReference type="EMBL" id="JAFBJK010000002">
    <property type="protein sequence ID" value="MBT8724970.1"/>
    <property type="molecule type" value="Genomic_DNA"/>
</dbReference>
<dbReference type="Proteomes" id="UP000466952">
    <property type="component" value="Unassembled WGS sequence"/>
</dbReference>
<organism evidence="1 5">
    <name type="scientific">Bacteroides uniformis</name>
    <dbReference type="NCBI Taxonomy" id="820"/>
    <lineage>
        <taxon>Bacteria</taxon>
        <taxon>Pseudomonadati</taxon>
        <taxon>Bacteroidota</taxon>
        <taxon>Bacteroidia</taxon>
        <taxon>Bacteroidales</taxon>
        <taxon>Bacteroidaceae</taxon>
        <taxon>Bacteroides</taxon>
    </lineage>
</organism>
<dbReference type="EMBL" id="WCTY01000042">
    <property type="protein sequence ID" value="KAB4180425.1"/>
    <property type="molecule type" value="Genomic_DNA"/>
</dbReference>
<comment type="caution">
    <text evidence="1">The sequence shown here is derived from an EMBL/GenBank/DDBJ whole genome shotgun (WGS) entry which is preliminary data.</text>
</comment>